<dbReference type="Gene3D" id="3.30.505.10">
    <property type="entry name" value="SH2 domain"/>
    <property type="match status" value="1"/>
</dbReference>
<dbReference type="PANTHER" id="PTHR10155">
    <property type="entry name" value="PHOSPHATIDYLINOSITOL 3-KINASE REGULATORY SUBUNIT"/>
    <property type="match status" value="1"/>
</dbReference>
<dbReference type="GO" id="GO:0005942">
    <property type="term" value="C:phosphatidylinositol 3-kinase complex"/>
    <property type="evidence" value="ECO:0007669"/>
    <property type="project" value="TreeGrafter"/>
</dbReference>
<dbReference type="SUPFAM" id="SSF158235">
    <property type="entry name" value="SOCS box-like"/>
    <property type="match status" value="1"/>
</dbReference>
<feature type="domain" description="SH2" evidence="6">
    <location>
        <begin position="177"/>
        <end position="289"/>
    </location>
</feature>
<keyword evidence="1" id="KW-0341">Growth regulation</keyword>
<dbReference type="InterPro" id="IPR001496">
    <property type="entry name" value="SOCS_box"/>
</dbReference>
<dbReference type="GO" id="GO:0035556">
    <property type="term" value="P:intracellular signal transduction"/>
    <property type="evidence" value="ECO:0007669"/>
    <property type="project" value="InterPro"/>
</dbReference>
<protein>
    <submittedName>
        <fullName evidence="8">Uncharacterized protein</fullName>
    </submittedName>
</protein>
<dbReference type="GO" id="GO:0046854">
    <property type="term" value="P:phosphatidylinositol phosphate biosynthetic process"/>
    <property type="evidence" value="ECO:0007669"/>
    <property type="project" value="TreeGrafter"/>
</dbReference>
<evidence type="ECO:0000256" key="3">
    <source>
        <dbReference type="ARBA" id="ARBA00022786"/>
    </source>
</evidence>
<keyword evidence="3" id="KW-0833">Ubl conjugation pathway</keyword>
<dbReference type="EMBL" id="JAVRJZ010000011">
    <property type="protein sequence ID" value="KAK2716987.1"/>
    <property type="molecule type" value="Genomic_DNA"/>
</dbReference>
<dbReference type="PANTHER" id="PTHR10155:SF16">
    <property type="entry name" value="SUPPRESSOR OF CYTOKINE SIGNALING 2"/>
    <property type="match status" value="1"/>
</dbReference>
<dbReference type="PRINTS" id="PR00401">
    <property type="entry name" value="SH2DOMAIN"/>
</dbReference>
<evidence type="ECO:0000313" key="9">
    <source>
        <dbReference type="Proteomes" id="UP001187531"/>
    </source>
</evidence>
<name>A0AA88HXL2_ARTSF</name>
<keyword evidence="9" id="KW-1185">Reference proteome</keyword>
<evidence type="ECO:0000256" key="2">
    <source>
        <dbReference type="ARBA" id="ARBA00022700"/>
    </source>
</evidence>
<reference evidence="8" key="1">
    <citation type="submission" date="2023-07" db="EMBL/GenBank/DDBJ databases">
        <title>Chromosome-level genome assembly of Artemia franciscana.</title>
        <authorList>
            <person name="Jo E."/>
        </authorList>
    </citation>
    <scope>NUCLEOTIDE SEQUENCE</scope>
    <source>
        <tissue evidence="8">Whole body</tissue>
    </source>
</reference>
<proteinExistence type="predicted"/>
<dbReference type="InterPro" id="IPR000980">
    <property type="entry name" value="SH2"/>
</dbReference>
<organism evidence="8 9">
    <name type="scientific">Artemia franciscana</name>
    <name type="common">Brine shrimp</name>
    <name type="synonym">Artemia sanfranciscana</name>
    <dbReference type="NCBI Taxonomy" id="6661"/>
    <lineage>
        <taxon>Eukaryota</taxon>
        <taxon>Metazoa</taxon>
        <taxon>Ecdysozoa</taxon>
        <taxon>Arthropoda</taxon>
        <taxon>Crustacea</taxon>
        <taxon>Branchiopoda</taxon>
        <taxon>Anostraca</taxon>
        <taxon>Artemiidae</taxon>
        <taxon>Artemia</taxon>
    </lineage>
</organism>
<evidence type="ECO:0000259" key="7">
    <source>
        <dbReference type="PROSITE" id="PS50225"/>
    </source>
</evidence>
<evidence type="ECO:0000313" key="8">
    <source>
        <dbReference type="EMBL" id="KAK2716988.1"/>
    </source>
</evidence>
<dbReference type="EMBL" id="JAVRJZ010000011">
    <property type="protein sequence ID" value="KAK2716986.1"/>
    <property type="molecule type" value="Genomic_DNA"/>
</dbReference>
<evidence type="ECO:0000256" key="5">
    <source>
        <dbReference type="PROSITE-ProRule" id="PRU00191"/>
    </source>
</evidence>
<dbReference type="EMBL" id="JAVRJZ010000011">
    <property type="protein sequence ID" value="KAK2716988.1"/>
    <property type="molecule type" value="Genomic_DNA"/>
</dbReference>
<dbReference type="Pfam" id="PF00017">
    <property type="entry name" value="SH2"/>
    <property type="match status" value="1"/>
</dbReference>
<dbReference type="InterPro" id="IPR036860">
    <property type="entry name" value="SH2_dom_sf"/>
</dbReference>
<evidence type="ECO:0000256" key="1">
    <source>
        <dbReference type="ARBA" id="ARBA00022604"/>
    </source>
</evidence>
<keyword evidence="4 5" id="KW-0727">SH2 domain</keyword>
<sequence>MLSAGLQYSAPAEFQPTKLFGGVLWEEPNQPYIFCTTIHRASLSGGGLIEKSDDAQFRRMPSLEPWCQEEALSGMSNSKKRSSFPILNQSFTGNDRVKDSNMVCGIANRLMNRNESTTLLFTGDYNRAQSFCAEKVCDCLASKRCACERFDSLRSENQSFLFDHIISVFQQLRLSGWYYEGLSAQESVQLLSSAEVGSFLIRDSSDSRYLFSLSLHTKRGPTSVRIHYKNGRFSLDSDRVTKNEVPSFSSVHNLVSYYAEEGNRNKNGRQVWLDGDGQVFGNIHLKKPVLKSVQNLKHLCRLAWNKCSLKQQIFLAEQSGVPSTILSYLSSYPHMI</sequence>
<dbReference type="GO" id="GO:0046935">
    <property type="term" value="F:1-phosphatidylinositol-3-kinase regulator activity"/>
    <property type="evidence" value="ECO:0007669"/>
    <property type="project" value="TreeGrafter"/>
</dbReference>
<feature type="domain" description="SOCS box" evidence="7">
    <location>
        <begin position="284"/>
        <end position="335"/>
    </location>
</feature>
<gene>
    <name evidence="8" type="ORF">QYM36_007208</name>
</gene>
<dbReference type="PROSITE" id="PS50001">
    <property type="entry name" value="SH2"/>
    <property type="match status" value="1"/>
</dbReference>
<dbReference type="PROSITE" id="PS50225">
    <property type="entry name" value="SOCS"/>
    <property type="match status" value="1"/>
</dbReference>
<dbReference type="InterPro" id="IPR036036">
    <property type="entry name" value="SOCS_box-like_dom_sf"/>
</dbReference>
<dbReference type="SUPFAM" id="SSF55550">
    <property type="entry name" value="SH2 domain"/>
    <property type="match status" value="1"/>
</dbReference>
<dbReference type="SMART" id="SM00252">
    <property type="entry name" value="SH2"/>
    <property type="match status" value="1"/>
</dbReference>
<accession>A0AA88HXL2</accession>
<evidence type="ECO:0000256" key="4">
    <source>
        <dbReference type="ARBA" id="ARBA00022999"/>
    </source>
</evidence>
<dbReference type="GO" id="GO:0009968">
    <property type="term" value="P:negative regulation of signal transduction"/>
    <property type="evidence" value="ECO:0007669"/>
    <property type="project" value="UniProtKB-KW"/>
</dbReference>
<dbReference type="AlphaFoldDB" id="A0AA88HXL2"/>
<evidence type="ECO:0000259" key="6">
    <source>
        <dbReference type="PROSITE" id="PS50001"/>
    </source>
</evidence>
<dbReference type="CDD" id="cd09923">
    <property type="entry name" value="SH2_SOCS_family"/>
    <property type="match status" value="1"/>
</dbReference>
<comment type="caution">
    <text evidence="8">The sequence shown here is derived from an EMBL/GenBank/DDBJ whole genome shotgun (WGS) entry which is preliminary data.</text>
</comment>
<keyword evidence="2" id="KW-0734">Signal transduction inhibitor</keyword>
<dbReference type="Proteomes" id="UP001187531">
    <property type="component" value="Unassembled WGS sequence"/>
</dbReference>